<evidence type="ECO:0000313" key="2">
    <source>
        <dbReference type="Proteomes" id="UP000095282"/>
    </source>
</evidence>
<dbReference type="Proteomes" id="UP000095282">
    <property type="component" value="Unplaced"/>
</dbReference>
<dbReference type="AlphaFoldDB" id="A0A1I7V225"/>
<accession>A0A1I7V225</accession>
<feature type="transmembrane region" description="Helical" evidence="1">
    <location>
        <begin position="23"/>
        <end position="47"/>
    </location>
</feature>
<organism evidence="2 3">
    <name type="scientific">Caenorhabditis tropicalis</name>
    <dbReference type="NCBI Taxonomy" id="1561998"/>
    <lineage>
        <taxon>Eukaryota</taxon>
        <taxon>Metazoa</taxon>
        <taxon>Ecdysozoa</taxon>
        <taxon>Nematoda</taxon>
        <taxon>Chromadorea</taxon>
        <taxon>Rhabditida</taxon>
        <taxon>Rhabditina</taxon>
        <taxon>Rhabditomorpha</taxon>
        <taxon>Rhabditoidea</taxon>
        <taxon>Rhabditidae</taxon>
        <taxon>Peloderinae</taxon>
        <taxon>Caenorhabditis</taxon>
    </lineage>
</organism>
<keyword evidence="1" id="KW-1133">Transmembrane helix</keyword>
<sequence length="145" mass="16775">MDIIIAGTFEVSRNSSDAVTRNVWYICTVYKTIADILNFIAFILIIIYKKMKKTRNEDIHAPIFNQLFYISAFCVFMNSVSFVLRMASENSLTENGFYVSSLLISLLWMLTYAIIYCSIVFFSFLAGVQRMIILYLPKYKCYVVG</sequence>
<proteinExistence type="predicted"/>
<evidence type="ECO:0000256" key="1">
    <source>
        <dbReference type="SAM" id="Phobius"/>
    </source>
</evidence>
<name>A0A1I7V225_9PELO</name>
<dbReference type="WBParaSite" id="Csp11.Scaffold630.g21615.t1">
    <property type="protein sequence ID" value="Csp11.Scaffold630.g21615.t1"/>
    <property type="gene ID" value="Csp11.Scaffold630.g21615"/>
</dbReference>
<keyword evidence="1" id="KW-0472">Membrane</keyword>
<keyword evidence="1" id="KW-0812">Transmembrane</keyword>
<protein>
    <submittedName>
        <fullName evidence="3">G_PROTEIN_RECEP_F1_2 domain-containing protein</fullName>
    </submittedName>
</protein>
<feature type="transmembrane region" description="Helical" evidence="1">
    <location>
        <begin position="107"/>
        <end position="128"/>
    </location>
</feature>
<evidence type="ECO:0000313" key="3">
    <source>
        <dbReference type="WBParaSite" id="Csp11.Scaffold630.g21615.t1"/>
    </source>
</evidence>
<reference evidence="3" key="1">
    <citation type="submission" date="2016-11" db="UniProtKB">
        <authorList>
            <consortium name="WormBaseParasite"/>
        </authorList>
    </citation>
    <scope>IDENTIFICATION</scope>
</reference>
<feature type="transmembrane region" description="Helical" evidence="1">
    <location>
        <begin position="67"/>
        <end position="87"/>
    </location>
</feature>
<keyword evidence="2" id="KW-1185">Reference proteome</keyword>